<dbReference type="Gene3D" id="3.30.1380.20">
    <property type="entry name" value="Trafficking protein particle complex subunit 3"/>
    <property type="match status" value="1"/>
</dbReference>
<dbReference type="InterPro" id="IPR004096">
    <property type="entry name" value="V4R"/>
</dbReference>
<proteinExistence type="predicted"/>
<organism evidence="2 3">
    <name type="scientific">Symbiobacterium thermophilum</name>
    <dbReference type="NCBI Taxonomy" id="2734"/>
    <lineage>
        <taxon>Bacteria</taxon>
        <taxon>Bacillati</taxon>
        <taxon>Bacillota</taxon>
        <taxon>Clostridia</taxon>
        <taxon>Eubacteriales</taxon>
        <taxon>Symbiobacteriaceae</taxon>
        <taxon>Symbiobacterium</taxon>
    </lineage>
</organism>
<comment type="caution">
    <text evidence="2">The sequence shown here is derived from an EMBL/GenBank/DDBJ whole genome shotgun (WGS) entry which is preliminary data.</text>
</comment>
<dbReference type="PANTHER" id="PTHR35090:SF2">
    <property type="entry name" value="ARSR FAMILY TRANSCRIPTIONAL REGULATOR"/>
    <property type="match status" value="1"/>
</dbReference>
<dbReference type="SUPFAM" id="SSF111126">
    <property type="entry name" value="Ligand-binding domain in the NO signalling and Golgi transport"/>
    <property type="match status" value="1"/>
</dbReference>
<dbReference type="AlphaFoldDB" id="A0A1Y2T6R7"/>
<dbReference type="InterPro" id="IPR024096">
    <property type="entry name" value="NO_sig/Golgi_transp_ligand-bd"/>
</dbReference>
<dbReference type="Proteomes" id="UP000194267">
    <property type="component" value="Unassembled WGS sequence"/>
</dbReference>
<protein>
    <submittedName>
        <fullName evidence="2">4-vinyl reductase</fullName>
    </submittedName>
</protein>
<dbReference type="PANTHER" id="PTHR35090">
    <property type="entry name" value="DNA-DIRECTED RNA POLYMERASE SUBUNIT I"/>
    <property type="match status" value="1"/>
</dbReference>
<evidence type="ECO:0000259" key="1">
    <source>
        <dbReference type="SMART" id="SM00989"/>
    </source>
</evidence>
<feature type="domain" description="4-vinyl reductase 4VR" evidence="1">
    <location>
        <begin position="108"/>
        <end position="170"/>
    </location>
</feature>
<reference evidence="3" key="1">
    <citation type="submission" date="2016-04" db="EMBL/GenBank/DDBJ databases">
        <authorList>
            <person name="Antunes L.P."/>
            <person name="Martins L.F."/>
            <person name="Pereira R.V."/>
            <person name="Thomas A.M."/>
            <person name="Barbosa D."/>
            <person name="Nascimento L."/>
            <person name="Silva G.M."/>
            <person name="Condomitti G.W."/>
            <person name="Digiampietri L.A."/>
            <person name="Lombardi K.C."/>
            <person name="Ramos P.L."/>
            <person name="Quaggio R.B."/>
            <person name="Oliveira J.C."/>
            <person name="Pascon R.C."/>
            <person name="Cruz J.B."/>
            <person name="Silva A.M."/>
            <person name="Setubal J.C."/>
        </authorList>
    </citation>
    <scope>NUCLEOTIDE SEQUENCE [LARGE SCALE GENOMIC DNA]</scope>
</reference>
<accession>A0A1Y2T6R7</accession>
<dbReference type="Pfam" id="PF02830">
    <property type="entry name" value="V4R"/>
    <property type="match status" value="1"/>
</dbReference>
<sequence>MEQGRRTLPWDALGDVAAGRPHLGPMARLEICRLMQLSLCFVPEEQLGREAADRLLPEAGQVAGSAFADRLLGPMTSLSDSVRRLQATFREYGVGIVRVEEADPEQGRFVFTVEEDMDCSGLPETDRDICKFDEGFLAGLLERSMGRRYRVTEVDCWCAGARVCRFVAEAVTRS</sequence>
<evidence type="ECO:0000313" key="3">
    <source>
        <dbReference type="Proteomes" id="UP000194267"/>
    </source>
</evidence>
<name>A0A1Y2T6R7_SYMTR</name>
<dbReference type="SMART" id="SM00989">
    <property type="entry name" value="V4R"/>
    <property type="match status" value="1"/>
</dbReference>
<evidence type="ECO:0000313" key="2">
    <source>
        <dbReference type="EMBL" id="OTA40923.1"/>
    </source>
</evidence>
<dbReference type="EMBL" id="LWLV01001007">
    <property type="protein sequence ID" value="OTA40923.1"/>
    <property type="molecule type" value="Genomic_DNA"/>
</dbReference>
<gene>
    <name evidence="2" type="ORF">A6D92_11805</name>
</gene>